<dbReference type="RefSeq" id="WP_152893270.1">
    <property type="nucleotide sequence ID" value="NZ_VJZD01000165.1"/>
</dbReference>
<evidence type="ECO:0000256" key="1">
    <source>
        <dbReference type="SAM" id="MobiDB-lite"/>
    </source>
</evidence>
<feature type="region of interest" description="Disordered" evidence="1">
    <location>
        <begin position="38"/>
        <end position="62"/>
    </location>
</feature>
<keyword evidence="3" id="KW-1185">Reference proteome</keyword>
<feature type="compositionally biased region" description="Basic and acidic residues" evidence="1">
    <location>
        <begin position="45"/>
        <end position="62"/>
    </location>
</feature>
<accession>A0A5N8VLG2</accession>
<organism evidence="2 3">
    <name type="scientific">Streptomyces adustus</name>
    <dbReference type="NCBI Taxonomy" id="1609272"/>
    <lineage>
        <taxon>Bacteria</taxon>
        <taxon>Bacillati</taxon>
        <taxon>Actinomycetota</taxon>
        <taxon>Actinomycetes</taxon>
        <taxon>Kitasatosporales</taxon>
        <taxon>Streptomycetaceae</taxon>
        <taxon>Streptomyces</taxon>
    </lineage>
</organism>
<evidence type="ECO:0000313" key="2">
    <source>
        <dbReference type="EMBL" id="MPY35552.1"/>
    </source>
</evidence>
<dbReference type="OrthoDB" id="4280647at2"/>
<comment type="caution">
    <text evidence="2">The sequence shown here is derived from an EMBL/GenBank/DDBJ whole genome shotgun (WGS) entry which is preliminary data.</text>
</comment>
<sequence>MAQAEKNDDVVKPLDNHASLVEQDILTTVKETASEGTVTTLDNHASSEEAKLLDNHASDETA</sequence>
<proteinExistence type="predicted"/>
<name>A0A5N8VLG2_9ACTN</name>
<evidence type="ECO:0000313" key="3">
    <source>
        <dbReference type="Proteomes" id="UP000325849"/>
    </source>
</evidence>
<protein>
    <submittedName>
        <fullName evidence="2">Uncharacterized protein</fullName>
    </submittedName>
</protein>
<reference evidence="2 3" key="1">
    <citation type="submission" date="2019-07" db="EMBL/GenBank/DDBJ databases">
        <title>New species of Amycolatopsis and Streptomyces.</title>
        <authorList>
            <person name="Duangmal K."/>
            <person name="Teo W.F.A."/>
            <person name="Lipun K."/>
        </authorList>
    </citation>
    <scope>NUCLEOTIDE SEQUENCE [LARGE SCALE GENOMIC DNA]</scope>
    <source>
        <strain evidence="2 3">NBRC 109810</strain>
    </source>
</reference>
<dbReference type="Proteomes" id="UP000325849">
    <property type="component" value="Unassembled WGS sequence"/>
</dbReference>
<dbReference type="EMBL" id="VJZD01000165">
    <property type="protein sequence ID" value="MPY35552.1"/>
    <property type="molecule type" value="Genomic_DNA"/>
</dbReference>
<dbReference type="AlphaFoldDB" id="A0A5N8VLG2"/>
<gene>
    <name evidence="2" type="ORF">FNH09_31255</name>
</gene>